<feature type="domain" description="Aminotransferase class I/classII large" evidence="7">
    <location>
        <begin position="25"/>
        <end position="375"/>
    </location>
</feature>
<evidence type="ECO:0000256" key="4">
    <source>
        <dbReference type="ARBA" id="ARBA00022679"/>
    </source>
</evidence>
<evidence type="ECO:0000259" key="7">
    <source>
        <dbReference type="Pfam" id="PF00155"/>
    </source>
</evidence>
<keyword evidence="4 6" id="KW-0808">Transferase</keyword>
<dbReference type="InterPro" id="IPR004839">
    <property type="entry name" value="Aminotransferase_I/II_large"/>
</dbReference>
<dbReference type="GO" id="GO:0030170">
    <property type="term" value="F:pyridoxal phosphate binding"/>
    <property type="evidence" value="ECO:0007669"/>
    <property type="project" value="InterPro"/>
</dbReference>
<keyword evidence="9" id="KW-1185">Reference proteome</keyword>
<dbReference type="Pfam" id="PF00155">
    <property type="entry name" value="Aminotran_1_2"/>
    <property type="match status" value="1"/>
</dbReference>
<dbReference type="Proteomes" id="UP000623172">
    <property type="component" value="Unassembled WGS sequence"/>
</dbReference>
<name>A0A926HKU5_9FIRM</name>
<dbReference type="Gene3D" id="3.90.1150.10">
    <property type="entry name" value="Aspartate Aminotransferase, domain 1"/>
    <property type="match status" value="1"/>
</dbReference>
<protein>
    <recommendedName>
        <fullName evidence="6">Aminotransferase</fullName>
        <ecNumber evidence="6">2.6.1.-</ecNumber>
    </recommendedName>
</protein>
<dbReference type="InterPro" id="IPR015421">
    <property type="entry name" value="PyrdxlP-dep_Trfase_major"/>
</dbReference>
<evidence type="ECO:0000313" key="9">
    <source>
        <dbReference type="Proteomes" id="UP000623172"/>
    </source>
</evidence>
<dbReference type="PANTHER" id="PTHR46383:SF1">
    <property type="entry name" value="ASPARTATE AMINOTRANSFERASE"/>
    <property type="match status" value="1"/>
</dbReference>
<dbReference type="PROSITE" id="PS00105">
    <property type="entry name" value="AA_TRANSFER_CLASS_1"/>
    <property type="match status" value="1"/>
</dbReference>
<dbReference type="RefSeq" id="WP_283244925.1">
    <property type="nucleotide sequence ID" value="NZ_JACRSR010000001.1"/>
</dbReference>
<dbReference type="FunFam" id="3.40.640.10:FF:000033">
    <property type="entry name" value="Aspartate aminotransferase"/>
    <property type="match status" value="1"/>
</dbReference>
<accession>A0A926HKU5</accession>
<sequence>MEHLPFSGIRAVMEKATKMQQNGEKVIHMELGRPDFDTPEKIKQAAYDSLAKGNVFYTSNYGTPELRKAIAEKLATENGISYDPSEILVTVGVGAGTFASFAAFLDEGDEVLVPDPVWLNYIHVPSALGGKPVPYTLLEENDYQIDMAELESKINERTKMIVIISPHNPTGSVLGKETLEKLADIAIRHNLLVVSDEIYEKLVYDGEKYTSIASLPGMKERTITLGGFSKAYSMTGWRLGYMAAPREIIQACVRIQQYTVTCASSFVQEAAITALKDCEADVQAMLKEYQRRRDYVVDALNKIDGISCKVPRGAFYIFVNVKALGKTSMEIAEYLLDTAKVALVPGSAFGEQGEGYLRISYASKYEDLVEACERIKAAIEALK</sequence>
<proteinExistence type="inferred from homology"/>
<comment type="similarity">
    <text evidence="2 6">Belongs to the class-I pyridoxal-phosphate-dependent aminotransferase family.</text>
</comment>
<evidence type="ECO:0000256" key="5">
    <source>
        <dbReference type="ARBA" id="ARBA00022898"/>
    </source>
</evidence>
<comment type="caution">
    <text evidence="8">The sequence shown here is derived from an EMBL/GenBank/DDBJ whole genome shotgun (WGS) entry which is preliminary data.</text>
</comment>
<dbReference type="AlphaFoldDB" id="A0A926HKU5"/>
<evidence type="ECO:0000256" key="3">
    <source>
        <dbReference type="ARBA" id="ARBA00022576"/>
    </source>
</evidence>
<dbReference type="GO" id="GO:0008483">
    <property type="term" value="F:transaminase activity"/>
    <property type="evidence" value="ECO:0007669"/>
    <property type="project" value="UniProtKB-KW"/>
</dbReference>
<dbReference type="CDD" id="cd00609">
    <property type="entry name" value="AAT_like"/>
    <property type="match status" value="1"/>
</dbReference>
<evidence type="ECO:0000256" key="2">
    <source>
        <dbReference type="ARBA" id="ARBA00007441"/>
    </source>
</evidence>
<dbReference type="InterPro" id="IPR015422">
    <property type="entry name" value="PyrdxlP-dep_Trfase_small"/>
</dbReference>
<keyword evidence="3 6" id="KW-0032">Aminotransferase</keyword>
<organism evidence="8 9">
    <name type="scientific">Gehongia tenuis</name>
    <dbReference type="NCBI Taxonomy" id="2763655"/>
    <lineage>
        <taxon>Bacteria</taxon>
        <taxon>Bacillati</taxon>
        <taxon>Bacillota</taxon>
        <taxon>Clostridia</taxon>
        <taxon>Christensenellales</taxon>
        <taxon>Christensenellaceae</taxon>
        <taxon>Gehongia</taxon>
    </lineage>
</organism>
<dbReference type="SUPFAM" id="SSF53383">
    <property type="entry name" value="PLP-dependent transferases"/>
    <property type="match status" value="1"/>
</dbReference>
<evidence type="ECO:0000256" key="6">
    <source>
        <dbReference type="RuleBase" id="RU000481"/>
    </source>
</evidence>
<dbReference type="InterPro" id="IPR015424">
    <property type="entry name" value="PyrdxlP-dep_Trfase"/>
</dbReference>
<comment type="cofactor">
    <cofactor evidence="1 6">
        <name>pyridoxal 5'-phosphate</name>
        <dbReference type="ChEBI" id="CHEBI:597326"/>
    </cofactor>
</comment>
<dbReference type="EC" id="2.6.1.-" evidence="6"/>
<evidence type="ECO:0000256" key="1">
    <source>
        <dbReference type="ARBA" id="ARBA00001933"/>
    </source>
</evidence>
<dbReference type="InterPro" id="IPR050596">
    <property type="entry name" value="AspAT/PAT-like"/>
</dbReference>
<dbReference type="Gene3D" id="3.40.640.10">
    <property type="entry name" value="Type I PLP-dependent aspartate aminotransferase-like (Major domain)"/>
    <property type="match status" value="1"/>
</dbReference>
<reference evidence="8" key="1">
    <citation type="submission" date="2020-08" db="EMBL/GenBank/DDBJ databases">
        <title>Genome public.</title>
        <authorList>
            <person name="Liu C."/>
            <person name="Sun Q."/>
        </authorList>
    </citation>
    <scope>NUCLEOTIDE SEQUENCE</scope>
    <source>
        <strain evidence="8">NSJ-53</strain>
    </source>
</reference>
<dbReference type="EMBL" id="JACRSR010000001">
    <property type="protein sequence ID" value="MBC8531362.1"/>
    <property type="molecule type" value="Genomic_DNA"/>
</dbReference>
<dbReference type="PANTHER" id="PTHR46383">
    <property type="entry name" value="ASPARTATE AMINOTRANSFERASE"/>
    <property type="match status" value="1"/>
</dbReference>
<evidence type="ECO:0000313" key="8">
    <source>
        <dbReference type="EMBL" id="MBC8531362.1"/>
    </source>
</evidence>
<dbReference type="InterPro" id="IPR004838">
    <property type="entry name" value="NHTrfase_class1_PyrdxlP-BS"/>
</dbReference>
<dbReference type="GO" id="GO:0006520">
    <property type="term" value="P:amino acid metabolic process"/>
    <property type="evidence" value="ECO:0007669"/>
    <property type="project" value="InterPro"/>
</dbReference>
<gene>
    <name evidence="8" type="ORF">H8696_05810</name>
</gene>
<keyword evidence="5" id="KW-0663">Pyridoxal phosphate</keyword>